<sequence length="144" mass="16260">MVLIEPWALEVTLPDGAAHVFDPANKWFHTELAWEQSAYLKKIKAAPPRTVAQMAKQWKQGNELQVLEEKRWPDGSLSCAFTFEGMVATETDKAMLQTVTHLYVSKPLDARSYIECSVRMEFRASEAVIAANRDMCMSLRPAGK</sequence>
<proteinExistence type="predicted"/>
<dbReference type="Proteomes" id="UP001164459">
    <property type="component" value="Chromosome"/>
</dbReference>
<organism evidence="1 2">
    <name type="scientific">Nannocystis punicea</name>
    <dbReference type="NCBI Taxonomy" id="2995304"/>
    <lineage>
        <taxon>Bacteria</taxon>
        <taxon>Pseudomonadati</taxon>
        <taxon>Myxococcota</taxon>
        <taxon>Polyangia</taxon>
        <taxon>Nannocystales</taxon>
        <taxon>Nannocystaceae</taxon>
        <taxon>Nannocystis</taxon>
    </lineage>
</organism>
<reference evidence="1" key="1">
    <citation type="submission" date="2022-11" db="EMBL/GenBank/DDBJ databases">
        <title>Minimal conservation of predation-associated metabolite biosynthetic gene clusters underscores biosynthetic potential of Myxococcota including descriptions for ten novel species: Archangium lansinium sp. nov., Myxococcus landrumus sp. nov., Nannocystis bai.</title>
        <authorList>
            <person name="Ahearne A."/>
            <person name="Stevens C."/>
            <person name="Dowd S."/>
        </authorList>
    </citation>
    <scope>NUCLEOTIDE SEQUENCE</scope>
    <source>
        <strain evidence="1">Fl3</strain>
    </source>
</reference>
<evidence type="ECO:0000313" key="2">
    <source>
        <dbReference type="Proteomes" id="UP001164459"/>
    </source>
</evidence>
<accession>A0ABY7H9C9</accession>
<dbReference type="EMBL" id="CP114040">
    <property type="protein sequence ID" value="WAS95876.1"/>
    <property type="molecule type" value="Genomic_DNA"/>
</dbReference>
<gene>
    <name evidence="1" type="ORF">O0S08_06905</name>
</gene>
<keyword evidence="2" id="KW-1185">Reference proteome</keyword>
<evidence type="ECO:0000313" key="1">
    <source>
        <dbReference type="EMBL" id="WAS95876.1"/>
    </source>
</evidence>
<protein>
    <recommendedName>
        <fullName evidence="3">Lipoprotein</fullName>
    </recommendedName>
</protein>
<name>A0ABY7H9C9_9BACT</name>
<dbReference type="RefSeq" id="WP_269038219.1">
    <property type="nucleotide sequence ID" value="NZ_CP114040.1"/>
</dbReference>
<evidence type="ECO:0008006" key="3">
    <source>
        <dbReference type="Google" id="ProtNLM"/>
    </source>
</evidence>